<evidence type="ECO:0000313" key="6">
    <source>
        <dbReference type="EMBL" id="KAF1998521.1"/>
    </source>
</evidence>
<dbReference type="PROSITE" id="PS50865">
    <property type="entry name" value="ZF_MYND_2"/>
    <property type="match status" value="1"/>
</dbReference>
<dbReference type="OrthoDB" id="5282002at2759"/>
<dbReference type="GO" id="GO:0008270">
    <property type="term" value="F:zinc ion binding"/>
    <property type="evidence" value="ECO:0007669"/>
    <property type="project" value="UniProtKB-KW"/>
</dbReference>
<dbReference type="Pfam" id="PF14737">
    <property type="entry name" value="DUF4470"/>
    <property type="match status" value="1"/>
</dbReference>
<name>A0A6A5WEG3_9PLEO</name>
<dbReference type="InterPro" id="IPR027974">
    <property type="entry name" value="DUF4470"/>
</dbReference>
<evidence type="ECO:0000259" key="5">
    <source>
        <dbReference type="PROSITE" id="PS50865"/>
    </source>
</evidence>
<dbReference type="SUPFAM" id="SSF144232">
    <property type="entry name" value="HIT/MYND zinc finger-like"/>
    <property type="match status" value="1"/>
</dbReference>
<keyword evidence="1" id="KW-0479">Metal-binding</keyword>
<reference evidence="6" key="1">
    <citation type="journal article" date="2020" name="Stud. Mycol.">
        <title>101 Dothideomycetes genomes: a test case for predicting lifestyles and emergence of pathogens.</title>
        <authorList>
            <person name="Haridas S."/>
            <person name="Albert R."/>
            <person name="Binder M."/>
            <person name="Bloem J."/>
            <person name="Labutti K."/>
            <person name="Salamov A."/>
            <person name="Andreopoulos B."/>
            <person name="Baker S."/>
            <person name="Barry K."/>
            <person name="Bills G."/>
            <person name="Bluhm B."/>
            <person name="Cannon C."/>
            <person name="Castanera R."/>
            <person name="Culley D."/>
            <person name="Daum C."/>
            <person name="Ezra D."/>
            <person name="Gonzalez J."/>
            <person name="Henrissat B."/>
            <person name="Kuo A."/>
            <person name="Liang C."/>
            <person name="Lipzen A."/>
            <person name="Lutzoni F."/>
            <person name="Magnuson J."/>
            <person name="Mondo S."/>
            <person name="Nolan M."/>
            <person name="Ohm R."/>
            <person name="Pangilinan J."/>
            <person name="Park H.-J."/>
            <person name="Ramirez L."/>
            <person name="Alfaro M."/>
            <person name="Sun H."/>
            <person name="Tritt A."/>
            <person name="Yoshinaga Y."/>
            <person name="Zwiers L.-H."/>
            <person name="Turgeon B."/>
            <person name="Goodwin S."/>
            <person name="Spatafora J."/>
            <person name="Crous P."/>
            <person name="Grigoriev I."/>
        </authorList>
    </citation>
    <scope>NUCLEOTIDE SEQUENCE</scope>
    <source>
        <strain evidence="6">CBS 123094</strain>
    </source>
</reference>
<gene>
    <name evidence="6" type="ORF">P154DRAFT_495217</name>
</gene>
<dbReference type="Proteomes" id="UP000799779">
    <property type="component" value="Unassembled WGS sequence"/>
</dbReference>
<keyword evidence="3" id="KW-0862">Zinc</keyword>
<dbReference type="EMBL" id="ML977603">
    <property type="protein sequence ID" value="KAF1998521.1"/>
    <property type="molecule type" value="Genomic_DNA"/>
</dbReference>
<evidence type="ECO:0000256" key="2">
    <source>
        <dbReference type="ARBA" id="ARBA00022771"/>
    </source>
</evidence>
<dbReference type="InterPro" id="IPR002893">
    <property type="entry name" value="Znf_MYND"/>
</dbReference>
<dbReference type="Gene3D" id="6.10.140.2220">
    <property type="match status" value="1"/>
</dbReference>
<sequence>MKPCHKAAGLACGSCKLVQYCSKECQKAHWREHKVQCKSPLMQPKYVPAWVREGRTPRFIDNDAPFVSFGQRRFLWGNVPALDIMKMKDNEGLKDLGRDISLLFAASGDCRNVIKTIISLPEGYTGRCTAVLNDRDFAVVARNVILLLSALHFDPGVSAPVMIHLWYSALIPAIMLETLQREILPYIEDVCAKVKGKSAKSIQAKTFNFSNGSLRLLLKKEQWFQLASFFKVPKGLTCESAAKLRVQTTLNPDRKDHLDRALYTRPPGQRKGCWKFRAEGILLPFGCSTKEFDMPNPTLFQELGEWPMTDSADPLNGWLHAEYMPHATIAKADVYGSLFFFLRDLFLKFCNRVHKTSILFHLYNMDARELPEYLLPGGRAFDRIEIANTCDRGYIGPEITLSTFAPLLQPKAQNPKATLLMLFLNATGEKENQLGNLYGTADLPRRMKRLLDLIGPDTDIMTRIAMGDETVKNDPEFLRRSNLHNMFANFDELFDLFSKDVRMNDLAKANRVKTKRQHSLIEKWPYRVTKSTSRNCFDIMCASSLSGWERYVEFERAE</sequence>
<evidence type="ECO:0000313" key="7">
    <source>
        <dbReference type="Proteomes" id="UP000799779"/>
    </source>
</evidence>
<proteinExistence type="predicted"/>
<evidence type="ECO:0000256" key="4">
    <source>
        <dbReference type="PROSITE-ProRule" id="PRU00134"/>
    </source>
</evidence>
<dbReference type="AlphaFoldDB" id="A0A6A5WEG3"/>
<organism evidence="6 7">
    <name type="scientific">Amniculicola lignicola CBS 123094</name>
    <dbReference type="NCBI Taxonomy" id="1392246"/>
    <lineage>
        <taxon>Eukaryota</taxon>
        <taxon>Fungi</taxon>
        <taxon>Dikarya</taxon>
        <taxon>Ascomycota</taxon>
        <taxon>Pezizomycotina</taxon>
        <taxon>Dothideomycetes</taxon>
        <taxon>Pleosporomycetidae</taxon>
        <taxon>Pleosporales</taxon>
        <taxon>Amniculicolaceae</taxon>
        <taxon>Amniculicola</taxon>
    </lineage>
</organism>
<keyword evidence="7" id="KW-1185">Reference proteome</keyword>
<feature type="domain" description="MYND-type" evidence="5">
    <location>
        <begin position="1"/>
        <end position="37"/>
    </location>
</feature>
<evidence type="ECO:0000256" key="1">
    <source>
        <dbReference type="ARBA" id="ARBA00022723"/>
    </source>
</evidence>
<dbReference type="Pfam" id="PF01753">
    <property type="entry name" value="zf-MYND"/>
    <property type="match status" value="1"/>
</dbReference>
<protein>
    <recommendedName>
        <fullName evidence="5">MYND-type domain-containing protein</fullName>
    </recommendedName>
</protein>
<keyword evidence="2 4" id="KW-0863">Zinc-finger</keyword>
<accession>A0A6A5WEG3</accession>
<evidence type="ECO:0000256" key="3">
    <source>
        <dbReference type="ARBA" id="ARBA00022833"/>
    </source>
</evidence>